<dbReference type="Proteomes" id="UP000516093">
    <property type="component" value="Chromosome"/>
</dbReference>
<feature type="signal peptide" evidence="2">
    <location>
        <begin position="1"/>
        <end position="18"/>
    </location>
</feature>
<dbReference type="Gene3D" id="3.90.1580.10">
    <property type="entry name" value="paralog of FGE (formylglycine-generating enzyme)"/>
    <property type="match status" value="1"/>
</dbReference>
<evidence type="ECO:0000313" key="5">
    <source>
        <dbReference type="Proteomes" id="UP000516093"/>
    </source>
</evidence>
<keyword evidence="2" id="KW-0732">Signal</keyword>
<feature type="chain" id="PRO_5029001179" evidence="2">
    <location>
        <begin position="19"/>
        <end position="424"/>
    </location>
</feature>
<organism evidence="4 5">
    <name type="scientific">Hymenobacter qilianensis</name>
    <dbReference type="NCBI Taxonomy" id="1385715"/>
    <lineage>
        <taxon>Bacteria</taxon>
        <taxon>Pseudomonadati</taxon>
        <taxon>Bacteroidota</taxon>
        <taxon>Cytophagia</taxon>
        <taxon>Cytophagales</taxon>
        <taxon>Hymenobacteraceae</taxon>
        <taxon>Hymenobacter</taxon>
    </lineage>
</organism>
<sequence length="424" mass="46793">MNLSKYLRFAIVGACALAACSKGAPTATKPGKYSSTTGIEYNTEEGMKVSDYAGIPEGPGLIFIEGGRTVLGSAEEDVAMTRDNVERTVTIASFYMDEAEVANIHWLEYLHFVRKDSAEEFYQSALPDTAVWARELSFNDPYVDYYLRYPGFRYFPVVGVSWLQANDYCTWRTAKVNETLASGGGTSTKKKGGLFGRSKKNAAADEAADAAEGAGAAKPSIEDGNTLPNYRLPTEAEWEFAAQALVGTQEVGNENQENKRIYPWDGRQVRNPYGKKMGQFLANFKRGRGDYAGIAGSLNDGAMITEYIYNYPPNDYGLYNMAGNVNEWVQDIYRPLSFEDVEDLNPFRRNGFLDPAESGNGSSTGYDKKGYQSLIDDHVRVYKGGSWKDVAYWLSPGTRRFMAEDSATAAIGFRCAMINAGSNK</sequence>
<accession>A0A7H0GYI4</accession>
<protein>
    <submittedName>
        <fullName evidence="4">SUMF1/EgtB/PvdO family nonheme iron enzyme</fullName>
    </submittedName>
</protein>
<name>A0A7H0GYI4_9BACT</name>
<feature type="region of interest" description="Disordered" evidence="1">
    <location>
        <begin position="206"/>
        <end position="226"/>
    </location>
</feature>
<keyword evidence="5" id="KW-1185">Reference proteome</keyword>
<gene>
    <name evidence="4" type="ORF">H9L05_06990</name>
</gene>
<dbReference type="AlphaFoldDB" id="A0A7H0GYI4"/>
<dbReference type="PANTHER" id="PTHR23150:SF19">
    <property type="entry name" value="FORMYLGLYCINE-GENERATING ENZYME"/>
    <property type="match status" value="1"/>
</dbReference>
<dbReference type="Pfam" id="PF03781">
    <property type="entry name" value="FGE-sulfatase"/>
    <property type="match status" value="1"/>
</dbReference>
<dbReference type="InterPro" id="IPR005532">
    <property type="entry name" value="SUMF_dom"/>
</dbReference>
<dbReference type="RefSeq" id="WP_187733568.1">
    <property type="nucleotide sequence ID" value="NZ_BMFN01000001.1"/>
</dbReference>
<dbReference type="InterPro" id="IPR051043">
    <property type="entry name" value="Sulfatase_Mod_Factor_Kinase"/>
</dbReference>
<dbReference type="PANTHER" id="PTHR23150">
    <property type="entry name" value="SULFATASE MODIFYING FACTOR 1, 2"/>
    <property type="match status" value="1"/>
</dbReference>
<evidence type="ECO:0000259" key="3">
    <source>
        <dbReference type="Pfam" id="PF03781"/>
    </source>
</evidence>
<dbReference type="EMBL" id="CP060784">
    <property type="protein sequence ID" value="QNP53350.1"/>
    <property type="molecule type" value="Genomic_DNA"/>
</dbReference>
<evidence type="ECO:0000256" key="2">
    <source>
        <dbReference type="SAM" id="SignalP"/>
    </source>
</evidence>
<dbReference type="InterPro" id="IPR042095">
    <property type="entry name" value="SUMF_sf"/>
</dbReference>
<proteinExistence type="predicted"/>
<reference evidence="4 5" key="1">
    <citation type="submission" date="2020-08" db="EMBL/GenBank/DDBJ databases">
        <title>Genome sequence of Hymenobacter qilianensis JCM 19763T.</title>
        <authorList>
            <person name="Hyun D.-W."/>
            <person name="Bae J.-W."/>
        </authorList>
    </citation>
    <scope>NUCLEOTIDE SEQUENCE [LARGE SCALE GENOMIC DNA]</scope>
    <source>
        <strain evidence="4 5">JCM 19763</strain>
    </source>
</reference>
<feature type="domain" description="Sulfatase-modifying factor enzyme-like" evidence="3">
    <location>
        <begin position="58"/>
        <end position="416"/>
    </location>
</feature>
<dbReference type="GO" id="GO:0120147">
    <property type="term" value="F:formylglycine-generating oxidase activity"/>
    <property type="evidence" value="ECO:0007669"/>
    <property type="project" value="TreeGrafter"/>
</dbReference>
<dbReference type="PROSITE" id="PS51257">
    <property type="entry name" value="PROKAR_LIPOPROTEIN"/>
    <property type="match status" value="1"/>
</dbReference>
<evidence type="ECO:0000256" key="1">
    <source>
        <dbReference type="SAM" id="MobiDB-lite"/>
    </source>
</evidence>
<dbReference type="KEGG" id="hqi:H9L05_06990"/>
<dbReference type="SUPFAM" id="SSF56436">
    <property type="entry name" value="C-type lectin-like"/>
    <property type="match status" value="1"/>
</dbReference>
<evidence type="ECO:0000313" key="4">
    <source>
        <dbReference type="EMBL" id="QNP53350.1"/>
    </source>
</evidence>
<dbReference type="InterPro" id="IPR016187">
    <property type="entry name" value="CTDL_fold"/>
</dbReference>